<keyword evidence="9 10" id="KW-0414">Isoprene biosynthesis</keyword>
<feature type="binding site" evidence="10">
    <location>
        <position position="335"/>
    </location>
    <ligand>
        <name>thiamine diphosphate</name>
        <dbReference type="ChEBI" id="CHEBI:58937"/>
    </ligand>
</feature>
<comment type="similarity">
    <text evidence="2 10">Belongs to the transketolase family. DXPS subfamily.</text>
</comment>
<dbReference type="Pfam" id="PF02780">
    <property type="entry name" value="Transketolase_C"/>
    <property type="match status" value="1"/>
</dbReference>
<evidence type="ECO:0000256" key="5">
    <source>
        <dbReference type="ARBA" id="ARBA00022723"/>
    </source>
</evidence>
<dbReference type="CDD" id="cd07033">
    <property type="entry name" value="TPP_PYR_DXS_TK_like"/>
    <property type="match status" value="1"/>
</dbReference>
<dbReference type="PANTHER" id="PTHR43322">
    <property type="entry name" value="1-D-DEOXYXYLULOSE 5-PHOSPHATE SYNTHASE-RELATED"/>
    <property type="match status" value="1"/>
</dbReference>
<feature type="binding site" evidence="10">
    <location>
        <begin position="148"/>
        <end position="149"/>
    </location>
    <ligand>
        <name>thiamine diphosphate</name>
        <dbReference type="ChEBI" id="CHEBI:58937"/>
    </ligand>
</feature>
<keyword evidence="6 10" id="KW-0460">Magnesium</keyword>
<dbReference type="RefSeq" id="WP_167183512.1">
    <property type="nucleotide sequence ID" value="NZ_JAASQL010000001.1"/>
</dbReference>
<dbReference type="Gene3D" id="3.40.50.970">
    <property type="match status" value="2"/>
</dbReference>
<evidence type="ECO:0000259" key="11">
    <source>
        <dbReference type="SMART" id="SM00861"/>
    </source>
</evidence>
<dbReference type="InterPro" id="IPR005477">
    <property type="entry name" value="Dxylulose-5-P_synthase"/>
</dbReference>
<dbReference type="CDD" id="cd02007">
    <property type="entry name" value="TPP_DXS"/>
    <property type="match status" value="1"/>
</dbReference>
<dbReference type="HAMAP" id="MF_00315">
    <property type="entry name" value="DXP_synth"/>
    <property type="match status" value="1"/>
</dbReference>
<comment type="subunit">
    <text evidence="3 10">Homodimer.</text>
</comment>
<comment type="caution">
    <text evidence="12">The sequence shown here is derived from an EMBL/GenBank/DDBJ whole genome shotgun (WGS) entry which is preliminary data.</text>
</comment>
<proteinExistence type="inferred from homology"/>
<dbReference type="Proteomes" id="UP000745859">
    <property type="component" value="Unassembled WGS sequence"/>
</dbReference>
<dbReference type="InterPro" id="IPR029061">
    <property type="entry name" value="THDP-binding"/>
</dbReference>
<keyword evidence="4 10" id="KW-0808">Transferase</keyword>
<dbReference type="PANTHER" id="PTHR43322:SF5">
    <property type="entry name" value="1-DEOXY-D-XYLULOSE-5-PHOSPHATE SYNTHASE, CHLOROPLASTIC"/>
    <property type="match status" value="1"/>
</dbReference>
<name>A0ABX0U826_9FLAO</name>
<evidence type="ECO:0000256" key="3">
    <source>
        <dbReference type="ARBA" id="ARBA00011738"/>
    </source>
</evidence>
<dbReference type="InterPro" id="IPR005475">
    <property type="entry name" value="Transketolase-like_Pyr-bd"/>
</dbReference>
<dbReference type="Gene3D" id="3.40.50.920">
    <property type="match status" value="1"/>
</dbReference>
<dbReference type="GO" id="GO:0008661">
    <property type="term" value="F:1-deoxy-D-xylulose-5-phosphate synthase activity"/>
    <property type="evidence" value="ECO:0007669"/>
    <property type="project" value="UniProtKB-EC"/>
</dbReference>
<evidence type="ECO:0000313" key="12">
    <source>
        <dbReference type="EMBL" id="NIJ44105.1"/>
    </source>
</evidence>
<dbReference type="EC" id="2.2.1.7" evidence="10"/>
<evidence type="ECO:0000256" key="10">
    <source>
        <dbReference type="HAMAP-Rule" id="MF_00315"/>
    </source>
</evidence>
<sequence>MKNILNTINSPQDLKGLSILELEQLAQELRHFIINIVSTKEGHLGASLGVVELTIALHYVFNAPKDKLIWDVGHQAYGHKILTGRRENFETNRRLNGISGFPNIFESEFDAFGTGHSSTSISAALGMAMAAQILGNKTQQHIAVIGDASIASGMAFEALNHAGVTNANLLVVLNDNAIGIDPSIGALKDYLTQTKNGKELNRDNIFEALNFDYSGPVNGHDLSKLISELNRLKNVEGPKFLHIVTTKGKGLKKAEEDQITYHAPGKFDAQTGDRITIKTENSPLKYQDVFGHTMIELAEQNDKIVGITPAMPTGSSLKYMIAKMPNRAFDVGIAEQHAVTLAAGMAKEGLIPFCNIYSTFLQRAYDQVIHDVAIQKLPVIFCLDRAGLVGNDGATHHGVFDIAFLRCIPNLLIYAPMNELDLRNIMYTAQLGLNLPIAIRYPRGIGEIIDWKQPFEKIKMGKAKTLKKGTVTAVLSIGTLGNIVNFAVDKLPVYKKEQVGHYNMQFIKPLDIKLLHDICRTYDTLLTYEDGVINGGFGSAIGEFVLKNNYTTKVKMCGIGDSFIEHGKTQELKTLAKIDEASILNTILSTL</sequence>
<feature type="binding site" evidence="10">
    <location>
        <position position="176"/>
    </location>
    <ligand>
        <name>thiamine diphosphate</name>
        <dbReference type="ChEBI" id="CHEBI:58937"/>
    </ligand>
</feature>
<feature type="binding site" evidence="10">
    <location>
        <position position="147"/>
    </location>
    <ligand>
        <name>Mg(2+)</name>
        <dbReference type="ChEBI" id="CHEBI:18420"/>
    </ligand>
</feature>
<evidence type="ECO:0000256" key="2">
    <source>
        <dbReference type="ARBA" id="ARBA00011081"/>
    </source>
</evidence>
<accession>A0ABX0U826</accession>
<feature type="binding site" evidence="10">
    <location>
        <position position="74"/>
    </location>
    <ligand>
        <name>thiamine diphosphate</name>
        <dbReference type="ChEBI" id="CHEBI:58937"/>
    </ligand>
</feature>
<evidence type="ECO:0000256" key="1">
    <source>
        <dbReference type="ARBA" id="ARBA00004980"/>
    </source>
</evidence>
<dbReference type="InterPro" id="IPR033248">
    <property type="entry name" value="Transketolase_C"/>
</dbReference>
<dbReference type="SUPFAM" id="SSF52922">
    <property type="entry name" value="TK C-terminal domain-like"/>
    <property type="match status" value="1"/>
</dbReference>
<comment type="caution">
    <text evidence="10">Lacks conserved residue(s) required for the propagation of feature annotation.</text>
</comment>
<dbReference type="SUPFAM" id="SSF52518">
    <property type="entry name" value="Thiamin diphosphate-binding fold (THDP-binding)"/>
    <property type="match status" value="2"/>
</dbReference>
<evidence type="ECO:0000256" key="6">
    <source>
        <dbReference type="ARBA" id="ARBA00022842"/>
    </source>
</evidence>
<comment type="cofactor">
    <cofactor evidence="10">
        <name>thiamine diphosphate</name>
        <dbReference type="ChEBI" id="CHEBI:58937"/>
    </cofactor>
    <text evidence="10">Binds 1 thiamine pyrophosphate per subunit.</text>
</comment>
<comment type="catalytic activity">
    <reaction evidence="10">
        <text>D-glyceraldehyde 3-phosphate + pyruvate + H(+) = 1-deoxy-D-xylulose 5-phosphate + CO2</text>
        <dbReference type="Rhea" id="RHEA:12605"/>
        <dbReference type="ChEBI" id="CHEBI:15361"/>
        <dbReference type="ChEBI" id="CHEBI:15378"/>
        <dbReference type="ChEBI" id="CHEBI:16526"/>
        <dbReference type="ChEBI" id="CHEBI:57792"/>
        <dbReference type="ChEBI" id="CHEBI:59776"/>
        <dbReference type="EC" id="2.2.1.7"/>
    </reaction>
</comment>
<feature type="domain" description="Transketolase-like pyrimidine-binding" evidence="11">
    <location>
        <begin position="284"/>
        <end position="449"/>
    </location>
</feature>
<comment type="function">
    <text evidence="10">Catalyzes the acyloin condensation reaction between C atoms 2 and 3 of pyruvate and glyceraldehyde 3-phosphate to yield 1-deoxy-D-xylulose-5-phosphate (DXP).</text>
</comment>
<keyword evidence="13" id="KW-1185">Reference proteome</keyword>
<keyword evidence="7 10" id="KW-0784">Thiamine biosynthesis</keyword>
<keyword evidence="5 10" id="KW-0479">Metal-binding</keyword>
<dbReference type="SMART" id="SM00861">
    <property type="entry name" value="Transket_pyr"/>
    <property type="match status" value="1"/>
</dbReference>
<dbReference type="PROSITE" id="PS00802">
    <property type="entry name" value="TRANSKETOLASE_2"/>
    <property type="match status" value="1"/>
</dbReference>
<dbReference type="InterPro" id="IPR009014">
    <property type="entry name" value="Transketo_C/PFOR_II"/>
</dbReference>
<protein>
    <recommendedName>
        <fullName evidence="10">1-deoxy-D-xylulose-5-phosphate synthase</fullName>
        <ecNumber evidence="10">2.2.1.7</ecNumber>
    </recommendedName>
    <alternativeName>
        <fullName evidence="10">1-deoxyxylulose-5-phosphate synthase</fullName>
        <shortName evidence="10">DXP synthase</shortName>
        <shortName evidence="10">DXPS</shortName>
    </alternativeName>
</protein>
<comment type="cofactor">
    <cofactor evidence="10">
        <name>Mg(2+)</name>
        <dbReference type="ChEBI" id="CHEBI:18420"/>
    </cofactor>
    <text evidence="10">Binds 1 Mg(2+) ion per subunit.</text>
</comment>
<keyword evidence="8 10" id="KW-0786">Thiamine pyrophosphate</keyword>
<comment type="pathway">
    <text evidence="1 10">Metabolic intermediate biosynthesis; 1-deoxy-D-xylulose 5-phosphate biosynthesis; 1-deoxy-D-xylulose 5-phosphate from D-glyceraldehyde 3-phosphate and pyruvate: step 1/1.</text>
</comment>
<dbReference type="Pfam" id="PF13292">
    <property type="entry name" value="DXP_synthase_N"/>
    <property type="match status" value="2"/>
</dbReference>
<dbReference type="NCBIfam" id="NF003933">
    <property type="entry name" value="PRK05444.2-2"/>
    <property type="match status" value="1"/>
</dbReference>
<dbReference type="EMBL" id="JAASQL010000001">
    <property type="protein sequence ID" value="NIJ44105.1"/>
    <property type="molecule type" value="Genomic_DNA"/>
</dbReference>
<dbReference type="Pfam" id="PF02779">
    <property type="entry name" value="Transket_pyr"/>
    <property type="match status" value="1"/>
</dbReference>
<feature type="binding site" evidence="10">
    <location>
        <begin position="115"/>
        <end position="117"/>
    </location>
    <ligand>
        <name>thiamine diphosphate</name>
        <dbReference type="ChEBI" id="CHEBI:58937"/>
    </ligand>
</feature>
<reference evidence="12 13" key="1">
    <citation type="submission" date="2020-03" db="EMBL/GenBank/DDBJ databases">
        <title>Genomic Encyclopedia of Type Strains, Phase IV (KMG-IV): sequencing the most valuable type-strain genomes for metagenomic binning, comparative biology and taxonomic classification.</title>
        <authorList>
            <person name="Goeker M."/>
        </authorList>
    </citation>
    <scope>NUCLEOTIDE SEQUENCE [LARGE SCALE GENOMIC DNA]</scope>
    <source>
        <strain evidence="12 13">DSM 101599</strain>
    </source>
</reference>
<organism evidence="12 13">
    <name type="scientific">Wenyingzhuangia heitensis</name>
    <dbReference type="NCBI Taxonomy" id="1487859"/>
    <lineage>
        <taxon>Bacteria</taxon>
        <taxon>Pseudomonadati</taxon>
        <taxon>Bacteroidota</taxon>
        <taxon>Flavobacteriia</taxon>
        <taxon>Flavobacteriales</taxon>
        <taxon>Flavobacteriaceae</taxon>
        <taxon>Wenyingzhuangia</taxon>
    </lineage>
</organism>
<evidence type="ECO:0000313" key="13">
    <source>
        <dbReference type="Proteomes" id="UP000745859"/>
    </source>
</evidence>
<evidence type="ECO:0000256" key="4">
    <source>
        <dbReference type="ARBA" id="ARBA00022679"/>
    </source>
</evidence>
<evidence type="ECO:0000256" key="7">
    <source>
        <dbReference type="ARBA" id="ARBA00022977"/>
    </source>
</evidence>
<evidence type="ECO:0000256" key="8">
    <source>
        <dbReference type="ARBA" id="ARBA00023052"/>
    </source>
</evidence>
<gene>
    <name evidence="10" type="primary">dxs</name>
    <name evidence="12" type="ORF">FHR24_000544</name>
</gene>
<dbReference type="InterPro" id="IPR020826">
    <property type="entry name" value="Transketolase_BS"/>
</dbReference>
<feature type="binding site" evidence="10">
    <location>
        <position position="176"/>
    </location>
    <ligand>
        <name>Mg(2+)</name>
        <dbReference type="ChEBI" id="CHEBI:18420"/>
    </ligand>
</feature>
<evidence type="ECO:0000256" key="9">
    <source>
        <dbReference type="ARBA" id="ARBA00023229"/>
    </source>
</evidence>